<dbReference type="Proteomes" id="UP001261624">
    <property type="component" value="Unassembled WGS sequence"/>
</dbReference>
<dbReference type="Gene3D" id="1.20.1270.360">
    <property type="match status" value="1"/>
</dbReference>
<reference evidence="1 2" key="1">
    <citation type="submission" date="2023-09" db="EMBL/GenBank/DDBJ databases">
        <authorList>
            <person name="Rey-Velasco X."/>
        </authorList>
    </citation>
    <scope>NUCLEOTIDE SEQUENCE [LARGE SCALE GENOMIC DNA]</scope>
    <source>
        <strain evidence="1 2">F188</strain>
    </source>
</reference>
<evidence type="ECO:0000313" key="2">
    <source>
        <dbReference type="Proteomes" id="UP001261624"/>
    </source>
</evidence>
<feature type="non-terminal residue" evidence="1">
    <location>
        <position position="75"/>
    </location>
</feature>
<organism evidence="1 2">
    <name type="scientific">Autumnicola patrickiae</name>
    <dbReference type="NCBI Taxonomy" id="3075591"/>
    <lineage>
        <taxon>Bacteria</taxon>
        <taxon>Pseudomonadati</taxon>
        <taxon>Bacteroidota</taxon>
        <taxon>Flavobacteriia</taxon>
        <taxon>Flavobacteriales</taxon>
        <taxon>Flavobacteriaceae</taxon>
        <taxon>Autumnicola</taxon>
    </lineage>
</organism>
<dbReference type="InterPro" id="IPR005560">
    <property type="entry name" value="Csp_YhjQ"/>
</dbReference>
<dbReference type="Pfam" id="PF03860">
    <property type="entry name" value="Csp"/>
    <property type="match status" value="1"/>
</dbReference>
<gene>
    <name evidence="1" type="ORF">RM549_15180</name>
</gene>
<keyword evidence="2" id="KW-1185">Reference proteome</keyword>
<accession>A0ABU3E556</accession>
<dbReference type="EMBL" id="JAVRHM010000019">
    <property type="protein sequence ID" value="MDT0691136.1"/>
    <property type="molecule type" value="Genomic_DNA"/>
</dbReference>
<comment type="caution">
    <text evidence="1">The sequence shown here is derived from an EMBL/GenBank/DDBJ whole genome shotgun (WGS) entry which is preliminary data.</text>
</comment>
<sequence>MRNEELVKGMSNCVNHCNWCADACLNEENLKDMVECIRLDKACAAVCRALNDILLTEYKDIQKLVDYCIEMCEKC</sequence>
<evidence type="ECO:0000313" key="1">
    <source>
        <dbReference type="EMBL" id="MDT0691136.1"/>
    </source>
</evidence>
<proteinExistence type="predicted"/>
<name>A0ABU3E556_9FLAO</name>
<dbReference type="RefSeq" id="WP_311686331.1">
    <property type="nucleotide sequence ID" value="NZ_JAVRHM010000019.1"/>
</dbReference>
<protein>
    <submittedName>
        <fullName evidence="1">Four-helix bundle copper-binding protein</fullName>
    </submittedName>
</protein>